<dbReference type="GO" id="GO:0004789">
    <property type="term" value="F:thiamine-phosphate diphosphorylase activity"/>
    <property type="evidence" value="ECO:0007669"/>
    <property type="project" value="TreeGrafter"/>
</dbReference>
<dbReference type="RefSeq" id="WP_112376242.1">
    <property type="nucleotide sequence ID" value="NZ_CP069793.1"/>
</dbReference>
<sequence>MIIALTAAETIRSEQAIIAALFKEGLDILHLRKYHFTDLQMSRYIETIAPIYRDRLVLHSHAHLSAELGIARIHLNDKSRLHESANQLGPTTICSTSVHDIDQFNSLDERWAYAFFSPLFPSISKVGYGTHNARLGQLPSRANFAVRLIGLGGINQDNCLIPMQQGADGIALYGTLWKHRDPIQNFIACKQKLWKDSNISHKVKL</sequence>
<evidence type="ECO:0000313" key="4">
    <source>
        <dbReference type="EMBL" id="SPZ94388.1"/>
    </source>
</evidence>
<feature type="domain" description="Thiamine phosphate synthase/TenI" evidence="3">
    <location>
        <begin position="12"/>
        <end position="173"/>
    </location>
</feature>
<dbReference type="GO" id="GO:0005737">
    <property type="term" value="C:cytoplasm"/>
    <property type="evidence" value="ECO:0007669"/>
    <property type="project" value="TreeGrafter"/>
</dbReference>
<gene>
    <name evidence="4" type="ORF">NCTC11343_05268</name>
</gene>
<dbReference type="InterPro" id="IPR013785">
    <property type="entry name" value="Aldolase_TIM"/>
</dbReference>
<dbReference type="SUPFAM" id="SSF51391">
    <property type="entry name" value="Thiamin phosphate synthase"/>
    <property type="match status" value="1"/>
</dbReference>
<name>A0A2X2JKD9_SPHMU</name>
<dbReference type="CDD" id="cd00564">
    <property type="entry name" value="TMP_TenI"/>
    <property type="match status" value="1"/>
</dbReference>
<evidence type="ECO:0000259" key="3">
    <source>
        <dbReference type="Pfam" id="PF02581"/>
    </source>
</evidence>
<evidence type="ECO:0000256" key="2">
    <source>
        <dbReference type="ARBA" id="ARBA00022977"/>
    </source>
</evidence>
<dbReference type="InterPro" id="IPR022998">
    <property type="entry name" value="ThiamineP_synth_TenI"/>
</dbReference>
<evidence type="ECO:0000256" key="1">
    <source>
        <dbReference type="ARBA" id="ARBA00004948"/>
    </source>
</evidence>
<dbReference type="InterPro" id="IPR036206">
    <property type="entry name" value="ThiamineP_synth_sf"/>
</dbReference>
<dbReference type="Proteomes" id="UP000251241">
    <property type="component" value="Unassembled WGS sequence"/>
</dbReference>
<accession>A0A2X2JKD9</accession>
<reference evidence="4 5" key="1">
    <citation type="submission" date="2018-06" db="EMBL/GenBank/DDBJ databases">
        <authorList>
            <consortium name="Pathogen Informatics"/>
            <person name="Doyle S."/>
        </authorList>
    </citation>
    <scope>NUCLEOTIDE SEQUENCE [LARGE SCALE GENOMIC DNA]</scope>
    <source>
        <strain evidence="4 5">NCTC11343</strain>
    </source>
</reference>
<dbReference type="PANTHER" id="PTHR20857">
    <property type="entry name" value="THIAMINE-PHOSPHATE PYROPHOSPHORYLASE"/>
    <property type="match status" value="1"/>
</dbReference>
<dbReference type="GeneID" id="97180088"/>
<keyword evidence="2" id="KW-0784">Thiamine biosynthesis</keyword>
<dbReference type="PANTHER" id="PTHR20857:SF15">
    <property type="entry name" value="THIAMINE-PHOSPHATE SYNTHASE"/>
    <property type="match status" value="1"/>
</dbReference>
<protein>
    <submittedName>
        <fullName evidence="4">Thiamine-phosphate pyrophosphorylase</fullName>
    </submittedName>
</protein>
<dbReference type="AlphaFoldDB" id="A0A2X2JKD9"/>
<evidence type="ECO:0000313" key="5">
    <source>
        <dbReference type="Proteomes" id="UP000251241"/>
    </source>
</evidence>
<dbReference type="Pfam" id="PF02581">
    <property type="entry name" value="TMP-TENI"/>
    <property type="match status" value="1"/>
</dbReference>
<dbReference type="Gene3D" id="3.20.20.70">
    <property type="entry name" value="Aldolase class I"/>
    <property type="match status" value="1"/>
</dbReference>
<dbReference type="GO" id="GO:0009228">
    <property type="term" value="P:thiamine biosynthetic process"/>
    <property type="evidence" value="ECO:0007669"/>
    <property type="project" value="UniProtKB-KW"/>
</dbReference>
<comment type="pathway">
    <text evidence="1">Cofactor biosynthesis; thiamine diphosphate biosynthesis.</text>
</comment>
<organism evidence="4 5">
    <name type="scientific">Sphingobacterium multivorum</name>
    <dbReference type="NCBI Taxonomy" id="28454"/>
    <lineage>
        <taxon>Bacteria</taxon>
        <taxon>Pseudomonadati</taxon>
        <taxon>Bacteroidota</taxon>
        <taxon>Sphingobacteriia</taxon>
        <taxon>Sphingobacteriales</taxon>
        <taxon>Sphingobacteriaceae</taxon>
        <taxon>Sphingobacterium</taxon>
    </lineage>
</organism>
<dbReference type="EMBL" id="UAUU01000011">
    <property type="protein sequence ID" value="SPZ94388.1"/>
    <property type="molecule type" value="Genomic_DNA"/>
</dbReference>
<proteinExistence type="predicted"/>